<gene>
    <name evidence="8" type="ORF">A7K91_22260</name>
</gene>
<evidence type="ECO:0008006" key="10">
    <source>
        <dbReference type="Google" id="ProtNLM"/>
    </source>
</evidence>
<reference evidence="8 9" key="1">
    <citation type="submission" date="2016-05" db="EMBL/GenBank/DDBJ databases">
        <title>Paenibacillus oryzae. sp. nov., isolated from the rice root.</title>
        <authorList>
            <person name="Zhang J."/>
            <person name="Zhang X."/>
        </authorList>
    </citation>
    <scope>NUCLEOTIDE SEQUENCE [LARGE SCALE GENOMIC DNA]</scope>
    <source>
        <strain evidence="8 9">1DrF-4</strain>
    </source>
</reference>
<accession>A0A1A5YPW9</accession>
<dbReference type="EMBL" id="LYPA01000032">
    <property type="protein sequence ID" value="OBR67608.1"/>
    <property type="molecule type" value="Genomic_DNA"/>
</dbReference>
<sequence length="167" mass="19446">MRTTFEELYNLYFDDVYRFVLFKTGSAWDTDDLVSDIFRKAFQSLRKSGIEPSGAKAWLFVIARNTVIDYYRRKKEVAYGDDPEVYGYTDSRLFPDQGDARGECLEQSLKELSALERELLNLKYIAGLKYADIAKLTGKAEDWLKVRTHRLKQKMARLITVCMEGKQ</sequence>
<dbReference type="InterPro" id="IPR013324">
    <property type="entry name" value="RNA_pol_sigma_r3/r4-like"/>
</dbReference>
<dbReference type="RefSeq" id="WP_068680435.1">
    <property type="nucleotide sequence ID" value="NZ_LYPA01000032.1"/>
</dbReference>
<evidence type="ECO:0000313" key="8">
    <source>
        <dbReference type="EMBL" id="OBR67608.1"/>
    </source>
</evidence>
<dbReference type="Gene3D" id="1.10.10.10">
    <property type="entry name" value="Winged helix-like DNA-binding domain superfamily/Winged helix DNA-binding domain"/>
    <property type="match status" value="1"/>
</dbReference>
<dbReference type="PANTHER" id="PTHR43133:SF8">
    <property type="entry name" value="RNA POLYMERASE SIGMA FACTOR HI_1459-RELATED"/>
    <property type="match status" value="1"/>
</dbReference>
<evidence type="ECO:0000256" key="3">
    <source>
        <dbReference type="ARBA" id="ARBA00023082"/>
    </source>
</evidence>
<evidence type="ECO:0000256" key="5">
    <source>
        <dbReference type="ARBA" id="ARBA00023163"/>
    </source>
</evidence>
<name>A0A1A5YPW9_9BACL</name>
<dbReference type="OrthoDB" id="9784984at2"/>
<evidence type="ECO:0000259" key="6">
    <source>
        <dbReference type="Pfam" id="PF04542"/>
    </source>
</evidence>
<dbReference type="Pfam" id="PF08281">
    <property type="entry name" value="Sigma70_r4_2"/>
    <property type="match status" value="1"/>
</dbReference>
<keyword evidence="9" id="KW-1185">Reference proteome</keyword>
<dbReference type="AlphaFoldDB" id="A0A1A5YPW9"/>
<evidence type="ECO:0000256" key="2">
    <source>
        <dbReference type="ARBA" id="ARBA00023015"/>
    </source>
</evidence>
<evidence type="ECO:0000259" key="7">
    <source>
        <dbReference type="Pfam" id="PF08281"/>
    </source>
</evidence>
<keyword evidence="3" id="KW-0731">Sigma factor</keyword>
<dbReference type="GO" id="GO:0016987">
    <property type="term" value="F:sigma factor activity"/>
    <property type="evidence" value="ECO:0007669"/>
    <property type="project" value="UniProtKB-KW"/>
</dbReference>
<feature type="domain" description="RNA polymerase sigma factor 70 region 4 type 2" evidence="7">
    <location>
        <begin position="103"/>
        <end position="155"/>
    </location>
</feature>
<dbReference type="GO" id="GO:0006352">
    <property type="term" value="P:DNA-templated transcription initiation"/>
    <property type="evidence" value="ECO:0007669"/>
    <property type="project" value="InterPro"/>
</dbReference>
<feature type="domain" description="RNA polymerase sigma-70 region 2" evidence="6">
    <location>
        <begin position="8"/>
        <end position="75"/>
    </location>
</feature>
<evidence type="ECO:0000256" key="1">
    <source>
        <dbReference type="ARBA" id="ARBA00010641"/>
    </source>
</evidence>
<comment type="caution">
    <text evidence="8">The sequence shown here is derived from an EMBL/GenBank/DDBJ whole genome shotgun (WGS) entry which is preliminary data.</text>
</comment>
<dbReference type="PANTHER" id="PTHR43133">
    <property type="entry name" value="RNA POLYMERASE ECF-TYPE SIGMA FACTO"/>
    <property type="match status" value="1"/>
</dbReference>
<organism evidence="8 9">
    <name type="scientific">Paenibacillus oryzae</name>
    <dbReference type="NCBI Taxonomy" id="1844972"/>
    <lineage>
        <taxon>Bacteria</taxon>
        <taxon>Bacillati</taxon>
        <taxon>Bacillota</taxon>
        <taxon>Bacilli</taxon>
        <taxon>Bacillales</taxon>
        <taxon>Paenibacillaceae</taxon>
        <taxon>Paenibacillus</taxon>
    </lineage>
</organism>
<dbReference type="InterPro" id="IPR013249">
    <property type="entry name" value="RNA_pol_sigma70_r4_t2"/>
</dbReference>
<dbReference type="InterPro" id="IPR007627">
    <property type="entry name" value="RNA_pol_sigma70_r2"/>
</dbReference>
<keyword evidence="4" id="KW-0238">DNA-binding</keyword>
<dbReference type="SUPFAM" id="SSF88659">
    <property type="entry name" value="Sigma3 and sigma4 domains of RNA polymerase sigma factors"/>
    <property type="match status" value="1"/>
</dbReference>
<dbReference type="GO" id="GO:0003677">
    <property type="term" value="F:DNA binding"/>
    <property type="evidence" value="ECO:0007669"/>
    <property type="project" value="UniProtKB-KW"/>
</dbReference>
<keyword evidence="5" id="KW-0804">Transcription</keyword>
<dbReference type="InterPro" id="IPR013325">
    <property type="entry name" value="RNA_pol_sigma_r2"/>
</dbReference>
<dbReference type="SUPFAM" id="SSF88946">
    <property type="entry name" value="Sigma2 domain of RNA polymerase sigma factors"/>
    <property type="match status" value="1"/>
</dbReference>
<dbReference type="InterPro" id="IPR039425">
    <property type="entry name" value="RNA_pol_sigma-70-like"/>
</dbReference>
<dbReference type="InterPro" id="IPR036388">
    <property type="entry name" value="WH-like_DNA-bd_sf"/>
</dbReference>
<dbReference type="Gene3D" id="1.10.1740.10">
    <property type="match status" value="1"/>
</dbReference>
<proteinExistence type="inferred from homology"/>
<dbReference type="STRING" id="1844972.A7K91_22260"/>
<dbReference type="NCBIfam" id="TIGR02937">
    <property type="entry name" value="sigma70-ECF"/>
    <property type="match status" value="1"/>
</dbReference>
<comment type="similarity">
    <text evidence="1">Belongs to the sigma-70 factor family. ECF subfamily.</text>
</comment>
<dbReference type="InterPro" id="IPR014284">
    <property type="entry name" value="RNA_pol_sigma-70_dom"/>
</dbReference>
<evidence type="ECO:0000256" key="4">
    <source>
        <dbReference type="ARBA" id="ARBA00023125"/>
    </source>
</evidence>
<protein>
    <recommendedName>
        <fullName evidence="10">RNA polymerase subunit sigma-70</fullName>
    </recommendedName>
</protein>
<keyword evidence="2" id="KW-0805">Transcription regulation</keyword>
<evidence type="ECO:0000313" key="9">
    <source>
        <dbReference type="Proteomes" id="UP000092024"/>
    </source>
</evidence>
<dbReference type="Proteomes" id="UP000092024">
    <property type="component" value="Unassembled WGS sequence"/>
</dbReference>
<dbReference type="Pfam" id="PF04542">
    <property type="entry name" value="Sigma70_r2"/>
    <property type="match status" value="1"/>
</dbReference>